<dbReference type="PANTHER" id="PTHR30344">
    <property type="entry name" value="6-PHOSPHOGLUCONOLACTONASE-RELATED"/>
    <property type="match status" value="1"/>
</dbReference>
<dbReference type="GO" id="GO:0005829">
    <property type="term" value="C:cytosol"/>
    <property type="evidence" value="ECO:0007669"/>
    <property type="project" value="TreeGrafter"/>
</dbReference>
<comment type="similarity">
    <text evidence="1">Belongs to the cycloisomerase 2 family.</text>
</comment>
<dbReference type="InterPro" id="IPR050282">
    <property type="entry name" value="Cycloisomerase_2"/>
</dbReference>
<organism evidence="2 3">
    <name type="scientific">Bacillus infantis</name>
    <dbReference type="NCBI Taxonomy" id="324767"/>
    <lineage>
        <taxon>Bacteria</taxon>
        <taxon>Bacillati</taxon>
        <taxon>Bacillota</taxon>
        <taxon>Bacilli</taxon>
        <taxon>Bacillales</taxon>
        <taxon>Bacillaceae</taxon>
        <taxon>Bacillus</taxon>
    </lineage>
</organism>
<gene>
    <name evidence="2" type="ORF">FZD51_22860</name>
</gene>
<dbReference type="Proteomes" id="UP000322139">
    <property type="component" value="Unassembled WGS sequence"/>
</dbReference>
<dbReference type="InterPro" id="IPR011048">
    <property type="entry name" value="Haem_d1_sf"/>
</dbReference>
<dbReference type="Gene3D" id="2.130.10.10">
    <property type="entry name" value="YVTN repeat-like/Quinoprotein amine dehydrogenase"/>
    <property type="match status" value="1"/>
</dbReference>
<evidence type="ECO:0000256" key="1">
    <source>
        <dbReference type="ARBA" id="ARBA00005564"/>
    </source>
</evidence>
<dbReference type="PANTHER" id="PTHR30344:SF1">
    <property type="entry name" value="6-PHOSPHOGLUCONOLACTONASE"/>
    <property type="match status" value="1"/>
</dbReference>
<sequence length="348" mass="37981">MKDHIFSGFIGTYTKGDSKGIYAFELNTENGRLENVKLAAELENPTYVTISEDKTRLYSVVKEGAKGGAAAFSISDDGGLTELNRQLSDGSSPCHISVNKELSYAVTANYHKGTIEAYGLTGDGSLLSASSVAQHEGTGPNADRQEKPHAHYAGFTPDEKYIAAVDLGTDEIITYELQDGQLKEAAKLDVKPGSGPRHLVFHPERNIAYVMTELSSEVIVLEYSPNDGSFKVMQTVPAIPETFRENNQGSAIHISSDGRFVYAANRGHDSIAVYSVNEETGKLDFIEHTSTEGNWPRDFVLDPSERYIVASNQETGNLTLFARDAQSGRLSLLQKDVSVPYPVCVKFL</sequence>
<proteinExistence type="inferred from homology"/>
<protein>
    <submittedName>
        <fullName evidence="2">Lactonase family protein</fullName>
    </submittedName>
</protein>
<dbReference type="FunFam" id="2.130.10.10:FF:000306">
    <property type="entry name" value="3-carboxymuconate cyclase"/>
    <property type="match status" value="1"/>
</dbReference>
<dbReference type="SUPFAM" id="SSF51004">
    <property type="entry name" value="C-terminal (heme d1) domain of cytochrome cd1-nitrite reductase"/>
    <property type="match status" value="1"/>
</dbReference>
<dbReference type="EMBL" id="VTER01000015">
    <property type="protein sequence ID" value="TYS42960.1"/>
    <property type="molecule type" value="Genomic_DNA"/>
</dbReference>
<dbReference type="GO" id="GO:0017057">
    <property type="term" value="F:6-phosphogluconolactonase activity"/>
    <property type="evidence" value="ECO:0007669"/>
    <property type="project" value="TreeGrafter"/>
</dbReference>
<reference evidence="2 3" key="1">
    <citation type="submission" date="2019-08" db="EMBL/GenBank/DDBJ databases">
        <title>Bacillus genomes from the desert of Cuatro Cienegas, Coahuila.</title>
        <authorList>
            <person name="Olmedo-Alvarez G."/>
        </authorList>
    </citation>
    <scope>NUCLEOTIDE SEQUENCE [LARGE SCALE GENOMIC DNA]</scope>
    <source>
        <strain evidence="2 3">CH446_14T</strain>
    </source>
</reference>
<accession>A0A5D4QXF1</accession>
<dbReference type="Pfam" id="PF10282">
    <property type="entry name" value="Lactonase"/>
    <property type="match status" value="1"/>
</dbReference>
<dbReference type="AlphaFoldDB" id="A0A5D4QXF1"/>
<dbReference type="InterPro" id="IPR015943">
    <property type="entry name" value="WD40/YVTN_repeat-like_dom_sf"/>
</dbReference>
<dbReference type="RefSeq" id="WP_148976851.1">
    <property type="nucleotide sequence ID" value="NZ_JBNIKT010000022.1"/>
</dbReference>
<evidence type="ECO:0000313" key="2">
    <source>
        <dbReference type="EMBL" id="TYS42960.1"/>
    </source>
</evidence>
<comment type="caution">
    <text evidence="2">The sequence shown here is derived from an EMBL/GenBank/DDBJ whole genome shotgun (WGS) entry which is preliminary data.</text>
</comment>
<evidence type="ECO:0000313" key="3">
    <source>
        <dbReference type="Proteomes" id="UP000322139"/>
    </source>
</evidence>
<name>A0A5D4QXF1_9BACI</name>
<dbReference type="InterPro" id="IPR019405">
    <property type="entry name" value="Lactonase_7-beta_prop"/>
</dbReference>